<evidence type="ECO:0000313" key="3">
    <source>
        <dbReference type="Proteomes" id="UP001199631"/>
    </source>
</evidence>
<dbReference type="Proteomes" id="UP001199631">
    <property type="component" value="Unassembled WGS sequence"/>
</dbReference>
<protein>
    <submittedName>
        <fullName evidence="2">PRD domain-containing protein</fullName>
    </submittedName>
</protein>
<dbReference type="EMBL" id="JAIFZM010000013">
    <property type="protein sequence ID" value="MCG3420417.1"/>
    <property type="molecule type" value="Genomic_DNA"/>
</dbReference>
<organism evidence="2 3">
    <name type="scientific">Oceanobacillus jordanicus</name>
    <dbReference type="NCBI Taxonomy" id="2867266"/>
    <lineage>
        <taxon>Bacteria</taxon>
        <taxon>Bacillati</taxon>
        <taxon>Bacillota</taxon>
        <taxon>Bacilli</taxon>
        <taxon>Bacillales</taxon>
        <taxon>Bacillaceae</taxon>
        <taxon>Oceanobacillus</taxon>
    </lineage>
</organism>
<dbReference type="SUPFAM" id="SSF63520">
    <property type="entry name" value="PTS-regulatory domain, PRD"/>
    <property type="match status" value="1"/>
</dbReference>
<reference evidence="2 3" key="1">
    <citation type="journal article" date="2022" name="Evol. Bioinform. Online">
        <title>Draft Genome Sequence of Oceanobacillus jordanicus Strain GSFE11, a Halotolerant Plant Growth-Promoting Bacterial Endophyte Isolated From the Jordan Valley.</title>
        <authorList>
            <person name="Alhindi T."/>
            <person name="Albdaiwi R."/>
        </authorList>
    </citation>
    <scope>NUCLEOTIDE SEQUENCE [LARGE SCALE GENOMIC DNA]</scope>
    <source>
        <strain evidence="2 3">GSFE11</strain>
    </source>
</reference>
<dbReference type="RefSeq" id="WP_106896468.1">
    <property type="nucleotide sequence ID" value="NZ_JAIFZM010000013.1"/>
</dbReference>
<comment type="caution">
    <text evidence="2">The sequence shown here is derived from an EMBL/GenBank/DDBJ whole genome shotgun (WGS) entry which is preliminary data.</text>
</comment>
<dbReference type="InterPro" id="IPR011608">
    <property type="entry name" value="PRD"/>
</dbReference>
<dbReference type="InterPro" id="IPR036634">
    <property type="entry name" value="PRD_sf"/>
</dbReference>
<evidence type="ECO:0000313" key="2">
    <source>
        <dbReference type="EMBL" id="MCG3420417.1"/>
    </source>
</evidence>
<dbReference type="Gene3D" id="1.10.1790.10">
    <property type="entry name" value="PRD domain"/>
    <property type="match status" value="1"/>
</dbReference>
<dbReference type="AlphaFoldDB" id="A0AAW5BAW3"/>
<evidence type="ECO:0000259" key="1">
    <source>
        <dbReference type="PROSITE" id="PS51372"/>
    </source>
</evidence>
<keyword evidence="3" id="KW-1185">Reference proteome</keyword>
<proteinExistence type="predicted"/>
<sequence>MNLEQLKDRLQILALGNVISKPACEVTVRAFDYLVTELKTEDLQQSEMLFTHLPSAITRIGEGETLEGPSSEIMKEVRNSDYYSTAENHIKNIEQIWGHTLPEEEKAFLSMHYTTIIKANQGGDKK</sequence>
<dbReference type="PROSITE" id="PS51372">
    <property type="entry name" value="PRD_2"/>
    <property type="match status" value="1"/>
</dbReference>
<name>A0AAW5BAW3_9BACI</name>
<dbReference type="Pfam" id="PF00874">
    <property type="entry name" value="PRD"/>
    <property type="match status" value="1"/>
</dbReference>
<dbReference type="GO" id="GO:0006355">
    <property type="term" value="P:regulation of DNA-templated transcription"/>
    <property type="evidence" value="ECO:0007669"/>
    <property type="project" value="InterPro"/>
</dbReference>
<accession>A0AAW5BAW3</accession>
<gene>
    <name evidence="2" type="ORF">K3T81_14825</name>
</gene>
<feature type="domain" description="PRD" evidence="1">
    <location>
        <begin position="18"/>
        <end position="123"/>
    </location>
</feature>